<dbReference type="EMBL" id="JASCZI010242004">
    <property type="protein sequence ID" value="MED6209016.1"/>
    <property type="molecule type" value="Genomic_DNA"/>
</dbReference>
<feature type="compositionally biased region" description="Low complexity" evidence="1">
    <location>
        <begin position="17"/>
        <end position="38"/>
    </location>
</feature>
<name>A0ABU6YGG8_9FABA</name>
<keyword evidence="3" id="KW-1185">Reference proteome</keyword>
<evidence type="ECO:0000256" key="1">
    <source>
        <dbReference type="SAM" id="MobiDB-lite"/>
    </source>
</evidence>
<comment type="caution">
    <text evidence="2">The sequence shown here is derived from an EMBL/GenBank/DDBJ whole genome shotgun (WGS) entry which is preliminary data.</text>
</comment>
<organism evidence="2 3">
    <name type="scientific">Stylosanthes scabra</name>
    <dbReference type="NCBI Taxonomy" id="79078"/>
    <lineage>
        <taxon>Eukaryota</taxon>
        <taxon>Viridiplantae</taxon>
        <taxon>Streptophyta</taxon>
        <taxon>Embryophyta</taxon>
        <taxon>Tracheophyta</taxon>
        <taxon>Spermatophyta</taxon>
        <taxon>Magnoliopsida</taxon>
        <taxon>eudicotyledons</taxon>
        <taxon>Gunneridae</taxon>
        <taxon>Pentapetalae</taxon>
        <taxon>rosids</taxon>
        <taxon>fabids</taxon>
        <taxon>Fabales</taxon>
        <taxon>Fabaceae</taxon>
        <taxon>Papilionoideae</taxon>
        <taxon>50 kb inversion clade</taxon>
        <taxon>dalbergioids sensu lato</taxon>
        <taxon>Dalbergieae</taxon>
        <taxon>Pterocarpus clade</taxon>
        <taxon>Stylosanthes</taxon>
    </lineage>
</organism>
<gene>
    <name evidence="2" type="ORF">PIB30_050545</name>
</gene>
<sequence>MHTHHYSDASYGSEQESASTDSAPSSHHSSGSSSDSVSLGYGSASSGSASDGASDDDLVNRLFRCYRYATSRQACKFWNIRVRFLVTSSAVGMIMTYRKSGCYIIGMAIENTPPALPQLINYTCMIQSLDSIADSQKPKVWFIPYGFARDKRNGGTCGSNQEGLRKEMDDSNQLPRTYPWYLMLLDVKYSHIYCLDVCGDDEDRERRAADMEKIFNALSQLFSSKRNIINFYHTSLHPGNWGYVIYPEGLPRNVSSANSAAWMLSWLSKKGGEHLPSMYTCCLIPGELGTQRSRRLRAALYLVNW</sequence>
<dbReference type="Proteomes" id="UP001341840">
    <property type="component" value="Unassembled WGS sequence"/>
</dbReference>
<feature type="region of interest" description="Disordered" evidence="1">
    <location>
        <begin position="1"/>
        <end position="38"/>
    </location>
</feature>
<protein>
    <submittedName>
        <fullName evidence="2">Uncharacterized protein</fullName>
    </submittedName>
</protein>
<reference evidence="2 3" key="1">
    <citation type="journal article" date="2023" name="Plants (Basel)">
        <title>Bridging the Gap: Combining Genomics and Transcriptomics Approaches to Understand Stylosanthes scabra, an Orphan Legume from the Brazilian Caatinga.</title>
        <authorList>
            <person name="Ferreira-Neto J.R.C."/>
            <person name="da Silva M.D."/>
            <person name="Binneck E."/>
            <person name="de Melo N.F."/>
            <person name="da Silva R.H."/>
            <person name="de Melo A.L.T.M."/>
            <person name="Pandolfi V."/>
            <person name="Bustamante F.O."/>
            <person name="Brasileiro-Vidal A.C."/>
            <person name="Benko-Iseppon A.M."/>
        </authorList>
    </citation>
    <scope>NUCLEOTIDE SEQUENCE [LARGE SCALE GENOMIC DNA]</scope>
    <source>
        <tissue evidence="2">Leaves</tissue>
    </source>
</reference>
<accession>A0ABU6YGG8</accession>
<proteinExistence type="predicted"/>
<evidence type="ECO:0000313" key="3">
    <source>
        <dbReference type="Proteomes" id="UP001341840"/>
    </source>
</evidence>
<evidence type="ECO:0000313" key="2">
    <source>
        <dbReference type="EMBL" id="MED6209016.1"/>
    </source>
</evidence>